<dbReference type="AlphaFoldDB" id="A0A8D8JPH7"/>
<dbReference type="EMBL" id="HBUE01295302">
    <property type="protein sequence ID" value="CAG6576124.1"/>
    <property type="molecule type" value="Transcribed_RNA"/>
</dbReference>
<evidence type="ECO:0000313" key="2">
    <source>
        <dbReference type="EMBL" id="CAG6576124.1"/>
    </source>
</evidence>
<feature type="region of interest" description="Disordered" evidence="1">
    <location>
        <begin position="72"/>
        <end position="102"/>
    </location>
</feature>
<feature type="compositionally biased region" description="Gly residues" evidence="1">
    <location>
        <begin position="87"/>
        <end position="98"/>
    </location>
</feature>
<sequence>MLFCFYTARKIVPSVPKGAHAKPRSTQQPKNCSNSAAGVTLHRSSYSLASFPDDQRSRSIAQVHAHTPYVARTPLIHPHCPRQGSSIGAGGTRGGHGGLRSRRVLFFP</sequence>
<name>A0A8D8JPH7_CULPI</name>
<feature type="compositionally biased region" description="Polar residues" evidence="1">
    <location>
        <begin position="24"/>
        <end position="35"/>
    </location>
</feature>
<accession>A0A8D8JPH7</accession>
<reference evidence="2" key="1">
    <citation type="submission" date="2021-05" db="EMBL/GenBank/DDBJ databases">
        <authorList>
            <person name="Alioto T."/>
            <person name="Alioto T."/>
            <person name="Gomez Garrido J."/>
        </authorList>
    </citation>
    <scope>NUCLEOTIDE SEQUENCE</scope>
</reference>
<organism evidence="2">
    <name type="scientific">Culex pipiens</name>
    <name type="common">House mosquito</name>
    <dbReference type="NCBI Taxonomy" id="7175"/>
    <lineage>
        <taxon>Eukaryota</taxon>
        <taxon>Metazoa</taxon>
        <taxon>Ecdysozoa</taxon>
        <taxon>Arthropoda</taxon>
        <taxon>Hexapoda</taxon>
        <taxon>Insecta</taxon>
        <taxon>Pterygota</taxon>
        <taxon>Neoptera</taxon>
        <taxon>Endopterygota</taxon>
        <taxon>Diptera</taxon>
        <taxon>Nematocera</taxon>
        <taxon>Culicoidea</taxon>
        <taxon>Culicidae</taxon>
        <taxon>Culicinae</taxon>
        <taxon>Culicini</taxon>
        <taxon>Culex</taxon>
        <taxon>Culex</taxon>
    </lineage>
</organism>
<proteinExistence type="predicted"/>
<evidence type="ECO:0000256" key="1">
    <source>
        <dbReference type="SAM" id="MobiDB-lite"/>
    </source>
</evidence>
<protein>
    <submittedName>
        <fullName evidence="2">(northern house mosquito) hypothetical protein</fullName>
    </submittedName>
</protein>
<feature type="region of interest" description="Disordered" evidence="1">
    <location>
        <begin position="15"/>
        <end position="35"/>
    </location>
</feature>
<dbReference type="EMBL" id="HBUE01189494">
    <property type="protein sequence ID" value="CAG6524443.1"/>
    <property type="molecule type" value="Transcribed_RNA"/>
</dbReference>